<keyword evidence="6" id="KW-0539">Nucleus</keyword>
<evidence type="ECO:0000256" key="2">
    <source>
        <dbReference type="ARBA" id="ARBA00008283"/>
    </source>
</evidence>
<dbReference type="SUPFAM" id="SSF47781">
    <property type="entry name" value="RuvA domain 2-like"/>
    <property type="match status" value="1"/>
</dbReference>
<dbReference type="NCBIfam" id="TIGR00597">
    <property type="entry name" value="rad10"/>
    <property type="match status" value="1"/>
</dbReference>
<dbReference type="PANTHER" id="PTHR12749">
    <property type="entry name" value="EXCISION REPAIR CROSS-COMPLEMENTING 1 ERCC1"/>
    <property type="match status" value="1"/>
</dbReference>
<evidence type="ECO:0000256" key="3">
    <source>
        <dbReference type="ARBA" id="ARBA00022763"/>
    </source>
</evidence>
<evidence type="ECO:0000256" key="7">
    <source>
        <dbReference type="SAM" id="MobiDB-lite"/>
    </source>
</evidence>
<keyword evidence="4" id="KW-0238">DNA-binding</keyword>
<evidence type="ECO:0000313" key="10">
    <source>
        <dbReference type="RefSeq" id="XP_017780311.1"/>
    </source>
</evidence>
<dbReference type="Proteomes" id="UP000695000">
    <property type="component" value="Unplaced"/>
</dbReference>
<reference evidence="10" key="1">
    <citation type="submission" date="2025-08" db="UniProtKB">
        <authorList>
            <consortium name="RefSeq"/>
        </authorList>
    </citation>
    <scope>IDENTIFICATION</scope>
    <source>
        <tissue evidence="10">Whole Larva</tissue>
    </source>
</reference>
<evidence type="ECO:0000259" key="8">
    <source>
        <dbReference type="Pfam" id="PF03834"/>
    </source>
</evidence>
<keyword evidence="3" id="KW-0227">DNA damage</keyword>
<dbReference type="InterPro" id="IPR011335">
    <property type="entry name" value="Restrct_endonuc-II-like"/>
</dbReference>
<feature type="compositionally biased region" description="Basic and acidic residues" evidence="7">
    <location>
        <begin position="23"/>
        <end position="35"/>
    </location>
</feature>
<organism evidence="9 10">
    <name type="scientific">Nicrophorus vespilloides</name>
    <name type="common">Boreal carrion beetle</name>
    <dbReference type="NCBI Taxonomy" id="110193"/>
    <lineage>
        <taxon>Eukaryota</taxon>
        <taxon>Metazoa</taxon>
        <taxon>Ecdysozoa</taxon>
        <taxon>Arthropoda</taxon>
        <taxon>Hexapoda</taxon>
        <taxon>Insecta</taxon>
        <taxon>Pterygota</taxon>
        <taxon>Neoptera</taxon>
        <taxon>Endopterygota</taxon>
        <taxon>Coleoptera</taxon>
        <taxon>Polyphaga</taxon>
        <taxon>Staphyliniformia</taxon>
        <taxon>Silphidae</taxon>
        <taxon>Nicrophorinae</taxon>
        <taxon>Nicrophorus</taxon>
    </lineage>
</organism>
<dbReference type="RefSeq" id="XP_017780311.1">
    <property type="nucleotide sequence ID" value="XM_017924822.1"/>
</dbReference>
<dbReference type="SUPFAM" id="SSF52980">
    <property type="entry name" value="Restriction endonuclease-like"/>
    <property type="match status" value="1"/>
</dbReference>
<feature type="region of interest" description="Disordered" evidence="7">
    <location>
        <begin position="23"/>
        <end position="45"/>
    </location>
</feature>
<dbReference type="Gene3D" id="3.40.50.10130">
    <property type="match status" value="1"/>
</dbReference>
<dbReference type="Pfam" id="PF14520">
    <property type="entry name" value="HHH_5"/>
    <property type="match status" value="1"/>
</dbReference>
<accession>A0ABM1N0G1</accession>
<evidence type="ECO:0000256" key="4">
    <source>
        <dbReference type="ARBA" id="ARBA00023125"/>
    </source>
</evidence>
<protein>
    <submittedName>
        <fullName evidence="10">DNA excision repair protein ERCC-1</fullName>
    </submittedName>
</protein>
<evidence type="ECO:0000256" key="5">
    <source>
        <dbReference type="ARBA" id="ARBA00023204"/>
    </source>
</evidence>
<keyword evidence="9" id="KW-1185">Reference proteome</keyword>
<evidence type="ECO:0000256" key="1">
    <source>
        <dbReference type="ARBA" id="ARBA00004123"/>
    </source>
</evidence>
<dbReference type="GeneID" id="108565395"/>
<dbReference type="Gene3D" id="1.10.150.20">
    <property type="entry name" value="5' to 3' exonuclease, C-terminal subdomain"/>
    <property type="match status" value="1"/>
</dbReference>
<dbReference type="CDD" id="cd22325">
    <property type="entry name" value="ERCC1_C-like"/>
    <property type="match status" value="1"/>
</dbReference>
<dbReference type="InterPro" id="IPR010994">
    <property type="entry name" value="RuvA_2-like"/>
</dbReference>
<comment type="similarity">
    <text evidence="2">Belongs to the ERCC1/RAD10/SWI10 family.</text>
</comment>
<dbReference type="Pfam" id="PF03834">
    <property type="entry name" value="Rad10"/>
    <property type="match status" value="1"/>
</dbReference>
<feature type="domain" description="ERCC1-like central" evidence="8">
    <location>
        <begin position="49"/>
        <end position="161"/>
    </location>
</feature>
<dbReference type="PANTHER" id="PTHR12749:SF0">
    <property type="entry name" value="DNA EXCISION REPAIR PROTEIN ERCC-1"/>
    <property type="match status" value="1"/>
</dbReference>
<name>A0ABM1N0G1_NICVS</name>
<comment type="subcellular location">
    <subcellularLocation>
        <location evidence="1">Nucleus</location>
    </subcellularLocation>
</comment>
<dbReference type="InterPro" id="IPR004579">
    <property type="entry name" value="ERCC1/RAD10/SWI10"/>
</dbReference>
<gene>
    <name evidence="10" type="primary">LOC108565395</name>
</gene>
<proteinExistence type="inferred from homology"/>
<keyword evidence="5" id="KW-0234">DNA repair</keyword>
<sequence length="243" mass="27933">MDDSLEDIAAEFEKEFTANIVEDKSIIPETKEEPQKPGPSRVSRKTHCLSVNPKQKGNPILKFITNVPWEYDEIVPDYQMGQTTCALFLSLRYHNLNPDYIHERLKLLKKMYQLRVLLVQVDINDPHHCLKNLTRICILADMTLILAWSPEEAGKILETYKIYETKPADKIMEKSESSPHLKLVQALTSIKPVNKTDAITLISKFKTLKGILQASEYQLSECPGFGSRKAKKLYQTLHENFCR</sequence>
<evidence type="ECO:0000313" key="9">
    <source>
        <dbReference type="Proteomes" id="UP000695000"/>
    </source>
</evidence>
<evidence type="ECO:0000256" key="6">
    <source>
        <dbReference type="ARBA" id="ARBA00023242"/>
    </source>
</evidence>
<dbReference type="InterPro" id="IPR047260">
    <property type="entry name" value="ERCC1-like_central_dom"/>
</dbReference>